<evidence type="ECO:0000313" key="1">
    <source>
        <dbReference type="EMBL" id="KXA99260.1"/>
    </source>
</evidence>
<name>A0A133UYI0_9EURY</name>
<accession>A0A133UYI0</accession>
<comment type="caution">
    <text evidence="1">The sequence shown here is derived from an EMBL/GenBank/DDBJ whole genome shotgun (WGS) entry which is preliminary data.</text>
</comment>
<dbReference type="EMBL" id="LHXU01000061">
    <property type="protein sequence ID" value="KXA99260.1"/>
    <property type="molecule type" value="Genomic_DNA"/>
</dbReference>
<protein>
    <submittedName>
        <fullName evidence="1">Uncharacterized protein</fullName>
    </submittedName>
</protein>
<gene>
    <name evidence="1" type="ORF">AKJ40_03555</name>
</gene>
<keyword evidence="2" id="KW-1185">Reference proteome</keyword>
<dbReference type="AlphaFoldDB" id="A0A133UYI0"/>
<evidence type="ECO:0000313" key="2">
    <source>
        <dbReference type="Proteomes" id="UP000070341"/>
    </source>
</evidence>
<organism evidence="1 2">
    <name type="scientific">candidate division MSBL1 archaeon SCGC-AAA259M10</name>
    <dbReference type="NCBI Taxonomy" id="1698270"/>
    <lineage>
        <taxon>Archaea</taxon>
        <taxon>Methanobacteriati</taxon>
        <taxon>Methanobacteriota</taxon>
        <taxon>candidate division MSBL1</taxon>
    </lineage>
</organism>
<sequence length="80" mass="9340">MKLRKLYFFISISLYSQGSSTRTGCEHPRIHEFKDWLEIELIAFKVLEEHGTSLHYSQLSPKKIEGDSSVKNIQNQNLRS</sequence>
<proteinExistence type="predicted"/>
<reference evidence="1 2" key="1">
    <citation type="journal article" date="2016" name="Sci. Rep.">
        <title>Metabolic traits of an uncultured archaeal lineage -MSBL1- from brine pools of the Red Sea.</title>
        <authorList>
            <person name="Mwirichia R."/>
            <person name="Alam I."/>
            <person name="Rashid M."/>
            <person name="Vinu M."/>
            <person name="Ba-Alawi W."/>
            <person name="Anthony Kamau A."/>
            <person name="Kamanda Ngugi D."/>
            <person name="Goker M."/>
            <person name="Klenk H.P."/>
            <person name="Bajic V."/>
            <person name="Stingl U."/>
        </authorList>
    </citation>
    <scope>NUCLEOTIDE SEQUENCE [LARGE SCALE GENOMIC DNA]</scope>
    <source>
        <strain evidence="1">SCGC-AAA259M10</strain>
    </source>
</reference>
<dbReference type="Proteomes" id="UP000070341">
    <property type="component" value="Unassembled WGS sequence"/>
</dbReference>